<keyword evidence="5 9" id="KW-0442">Lipid degradation</keyword>
<evidence type="ECO:0000259" key="11">
    <source>
        <dbReference type="PROSITE" id="PS51210"/>
    </source>
</evidence>
<dbReference type="eggNOG" id="KOG1325">
    <property type="taxonomic scope" value="Eukaryota"/>
</dbReference>
<evidence type="ECO:0000256" key="1">
    <source>
        <dbReference type="ARBA" id="ARBA00008780"/>
    </source>
</evidence>
<dbReference type="EMBL" id="KB822724">
    <property type="protein sequence ID" value="ETN37398.1"/>
    <property type="molecule type" value="Genomic_DNA"/>
</dbReference>
<evidence type="ECO:0000256" key="4">
    <source>
        <dbReference type="ARBA" id="ARBA00022801"/>
    </source>
</evidence>
<accession>W2RNZ8</accession>
<dbReference type="GO" id="GO:0005829">
    <property type="term" value="C:cytosol"/>
    <property type="evidence" value="ECO:0007669"/>
    <property type="project" value="TreeGrafter"/>
</dbReference>
<reference evidence="12 13" key="1">
    <citation type="submission" date="2013-03" db="EMBL/GenBank/DDBJ databases">
        <title>The Genome Sequence of Phialophora europaea CBS 101466.</title>
        <authorList>
            <consortium name="The Broad Institute Genomics Platform"/>
            <person name="Cuomo C."/>
            <person name="de Hoog S."/>
            <person name="Gorbushina A."/>
            <person name="Walker B."/>
            <person name="Young S.K."/>
            <person name="Zeng Q."/>
            <person name="Gargeya S."/>
            <person name="Fitzgerald M."/>
            <person name="Haas B."/>
            <person name="Abouelleil A."/>
            <person name="Allen A.W."/>
            <person name="Alvarado L."/>
            <person name="Arachchi H.M."/>
            <person name="Berlin A.M."/>
            <person name="Chapman S.B."/>
            <person name="Gainer-Dewar J."/>
            <person name="Goldberg J."/>
            <person name="Griggs A."/>
            <person name="Gujja S."/>
            <person name="Hansen M."/>
            <person name="Howarth C."/>
            <person name="Imamovic A."/>
            <person name="Ireland A."/>
            <person name="Larimer J."/>
            <person name="McCowan C."/>
            <person name="Murphy C."/>
            <person name="Pearson M."/>
            <person name="Poon T.W."/>
            <person name="Priest M."/>
            <person name="Roberts A."/>
            <person name="Saif S."/>
            <person name="Shea T."/>
            <person name="Sisk P."/>
            <person name="Sykes S."/>
            <person name="Wortman J."/>
            <person name="Nusbaum C."/>
            <person name="Birren B."/>
        </authorList>
    </citation>
    <scope>NUCLEOTIDE SEQUENCE [LARGE SCALE GENOMIC DNA]</scope>
    <source>
        <strain evidence="12 13">CBS 101466</strain>
    </source>
</reference>
<protein>
    <recommendedName>
        <fullName evidence="2 10">Lysophospholipase</fullName>
        <ecNumber evidence="2 10">3.1.1.5</ecNumber>
    </recommendedName>
</protein>
<dbReference type="GO" id="GO:0004622">
    <property type="term" value="F:phosphatidylcholine lysophospholipase activity"/>
    <property type="evidence" value="ECO:0007669"/>
    <property type="project" value="UniProtKB-EC"/>
</dbReference>
<evidence type="ECO:0000256" key="10">
    <source>
        <dbReference type="RuleBase" id="RU362103"/>
    </source>
</evidence>
<dbReference type="GO" id="GO:0004623">
    <property type="term" value="F:phospholipase A2 activity"/>
    <property type="evidence" value="ECO:0007669"/>
    <property type="project" value="TreeGrafter"/>
</dbReference>
<feature type="chain" id="PRO_5005149960" description="Lysophospholipase" evidence="10">
    <location>
        <begin position="19"/>
        <end position="553"/>
    </location>
</feature>
<dbReference type="InterPro" id="IPR002642">
    <property type="entry name" value="LysoPLipase_cat_dom"/>
</dbReference>
<evidence type="ECO:0000256" key="6">
    <source>
        <dbReference type="ARBA" id="ARBA00023098"/>
    </source>
</evidence>
<dbReference type="HOGENOM" id="CLU_014602_0_0_1"/>
<gene>
    <name evidence="12" type="ORF">HMPREF1541_08389</name>
</gene>
<keyword evidence="13" id="KW-1185">Reference proteome</keyword>
<dbReference type="InterPro" id="IPR016035">
    <property type="entry name" value="Acyl_Trfase/lysoPLipase"/>
</dbReference>
<evidence type="ECO:0000256" key="5">
    <source>
        <dbReference type="ARBA" id="ARBA00022963"/>
    </source>
</evidence>
<dbReference type="GeneID" id="19975728"/>
<comment type="similarity">
    <text evidence="1 10">Belongs to the lysophospholipase family.</text>
</comment>
<dbReference type="Proteomes" id="UP000030752">
    <property type="component" value="Unassembled WGS sequence"/>
</dbReference>
<dbReference type="SUPFAM" id="SSF52151">
    <property type="entry name" value="FabD/lysophospholipase-like"/>
    <property type="match status" value="1"/>
</dbReference>
<keyword evidence="7" id="KW-0325">Glycoprotein</keyword>
<evidence type="ECO:0000256" key="7">
    <source>
        <dbReference type="ARBA" id="ARBA00023180"/>
    </source>
</evidence>
<evidence type="ECO:0000256" key="2">
    <source>
        <dbReference type="ARBA" id="ARBA00013274"/>
    </source>
</evidence>
<dbReference type="InParanoid" id="W2RNZ8"/>
<sequence length="553" mass="59453">MFCSLIVCALLFTARTYSLPSLLRLTPYAPTPATCPASGLSREANGLSAPEEEYRRSRSIVANKALMDYFHLLSDHLEEPFDLANIEFPALGLASSGGGIGSMLNGAGAIQAMDARDKTVSDKGSNISGLYQAVTYHSGTSTGAWLVAALAGNEDSTIGSLLSDLWMAGFDDPSFIPTMQHRLPAMYAAFNLDLVAKSTAGYTPTLVDTLGRVIASHVLKGDESHQTLSGIANSSAFLDHRGPFPVITALNVDPRKNISGCIHADLRSPQYEFHPFEFGSWDSGIRSFSKTAFMGSETMAGFALSPNTCIQGFDSLGFLVAASTGRFNDYCSAIPASNRFMGQLGNLYNDIIGMTGMVHGLSPRDEYAIIPGPFASTTNMGSLSLVDGSQGGESLPLWPLLVDARNISVIIALDFSTSAQDFLPDGSSLYNTYLRAQQLGVWRMPTTPKPSSLADEGSIKSPKFFGCDDPDKALIIYIPNSAHILGTNAPDWQLQFDSTMINQLIENGNLVATMKGLDQWPVCIACAIYSKSSNSNRMPSMCVECFGRFCWRG</sequence>
<comment type="catalytic activity">
    <reaction evidence="8 10">
        <text>a 1-acyl-sn-glycero-3-phosphocholine + H2O = sn-glycerol 3-phosphocholine + a fatty acid + H(+)</text>
        <dbReference type="Rhea" id="RHEA:15177"/>
        <dbReference type="ChEBI" id="CHEBI:15377"/>
        <dbReference type="ChEBI" id="CHEBI:15378"/>
        <dbReference type="ChEBI" id="CHEBI:16870"/>
        <dbReference type="ChEBI" id="CHEBI:28868"/>
        <dbReference type="ChEBI" id="CHEBI:58168"/>
        <dbReference type="EC" id="3.1.1.5"/>
    </reaction>
</comment>
<dbReference type="PROSITE" id="PS51210">
    <property type="entry name" value="PLA2C"/>
    <property type="match status" value="1"/>
</dbReference>
<dbReference type="GO" id="GO:0046475">
    <property type="term" value="P:glycerophospholipid catabolic process"/>
    <property type="evidence" value="ECO:0007669"/>
    <property type="project" value="TreeGrafter"/>
</dbReference>
<name>W2RNZ8_CYPE1</name>
<dbReference type="Gene3D" id="3.40.1090.10">
    <property type="entry name" value="Cytosolic phospholipase A2 catalytic domain"/>
    <property type="match status" value="1"/>
</dbReference>
<proteinExistence type="inferred from homology"/>
<dbReference type="STRING" id="1220924.W2RNZ8"/>
<dbReference type="PANTHER" id="PTHR10728">
    <property type="entry name" value="CYTOSOLIC PHOSPHOLIPASE A2"/>
    <property type="match status" value="1"/>
</dbReference>
<dbReference type="AlphaFoldDB" id="W2RNZ8"/>
<evidence type="ECO:0000313" key="13">
    <source>
        <dbReference type="Proteomes" id="UP000030752"/>
    </source>
</evidence>
<organism evidence="12 13">
    <name type="scientific">Cyphellophora europaea (strain CBS 101466)</name>
    <name type="common">Phialophora europaea</name>
    <dbReference type="NCBI Taxonomy" id="1220924"/>
    <lineage>
        <taxon>Eukaryota</taxon>
        <taxon>Fungi</taxon>
        <taxon>Dikarya</taxon>
        <taxon>Ascomycota</taxon>
        <taxon>Pezizomycotina</taxon>
        <taxon>Eurotiomycetes</taxon>
        <taxon>Chaetothyriomycetidae</taxon>
        <taxon>Chaetothyriales</taxon>
        <taxon>Cyphellophoraceae</taxon>
        <taxon>Cyphellophora</taxon>
    </lineage>
</organism>
<keyword evidence="6 9" id="KW-0443">Lipid metabolism</keyword>
<keyword evidence="3 10" id="KW-0732">Signal</keyword>
<keyword evidence="4 9" id="KW-0378">Hydrolase</keyword>
<dbReference type="RefSeq" id="XP_008720930.1">
    <property type="nucleotide sequence ID" value="XM_008722708.1"/>
</dbReference>
<dbReference type="Pfam" id="PF01735">
    <property type="entry name" value="PLA2_B"/>
    <property type="match status" value="1"/>
</dbReference>
<feature type="domain" description="PLA2c" evidence="11">
    <location>
        <begin position="34"/>
        <end position="553"/>
    </location>
</feature>
<evidence type="ECO:0000256" key="3">
    <source>
        <dbReference type="ARBA" id="ARBA00022729"/>
    </source>
</evidence>
<feature type="signal peptide" evidence="10">
    <location>
        <begin position="1"/>
        <end position="18"/>
    </location>
</feature>
<dbReference type="PANTHER" id="PTHR10728:SF33">
    <property type="entry name" value="LYSOPHOSPHOLIPASE 1-RELATED"/>
    <property type="match status" value="1"/>
</dbReference>
<dbReference type="VEuPathDB" id="FungiDB:HMPREF1541_08389"/>
<dbReference type="EC" id="3.1.1.5" evidence="2 10"/>
<evidence type="ECO:0000313" key="12">
    <source>
        <dbReference type="EMBL" id="ETN37398.1"/>
    </source>
</evidence>
<evidence type="ECO:0000256" key="9">
    <source>
        <dbReference type="PROSITE-ProRule" id="PRU00555"/>
    </source>
</evidence>
<evidence type="ECO:0000256" key="8">
    <source>
        <dbReference type="ARBA" id="ARBA00049531"/>
    </source>
</evidence>
<dbReference type="OrthoDB" id="4084751at2759"/>
<dbReference type="SMART" id="SM00022">
    <property type="entry name" value="PLAc"/>
    <property type="match status" value="1"/>
</dbReference>